<dbReference type="InterPro" id="IPR050399">
    <property type="entry name" value="HPr"/>
</dbReference>
<dbReference type="GO" id="GO:0005737">
    <property type="term" value="C:cytoplasm"/>
    <property type="evidence" value="ECO:0007669"/>
    <property type="project" value="UniProtKB-SubCell"/>
</dbReference>
<reference evidence="7 8" key="1">
    <citation type="submission" date="2016-10" db="EMBL/GenBank/DDBJ databases">
        <authorList>
            <person name="de Groot N.N."/>
        </authorList>
    </citation>
    <scope>NUCLEOTIDE SEQUENCE [LARGE SCALE GENOMIC DNA]</scope>
    <source>
        <strain evidence="7 8">DSM 10495</strain>
    </source>
</reference>
<accession>A0A1H4KAY4</accession>
<dbReference type="STRING" id="156980.SAMN04489745_0554"/>
<dbReference type="InterPro" id="IPR000032">
    <property type="entry name" value="HPr-like"/>
</dbReference>
<evidence type="ECO:0000256" key="3">
    <source>
        <dbReference type="ARBA" id="ARBA00020422"/>
    </source>
</evidence>
<comment type="function">
    <text evidence="1">General (non sugar-specific) component of the phosphoenolpyruvate-dependent sugar phosphotransferase system (sugar PTS). This major carbohydrate active-transport system catalyzes the phosphorylation of incoming sugar substrates concomitantly with their translocation across the cell membrane. The phosphoryl group from phosphoenolpyruvate (PEP) is transferred to the phosphoryl carrier protein HPr by enzyme I. Phospho-HPr then transfers it to the PTS EIIA domain.</text>
</comment>
<dbReference type="Proteomes" id="UP000182652">
    <property type="component" value="Unassembled WGS sequence"/>
</dbReference>
<organism evidence="7 8">
    <name type="scientific">Arthrobacter woluwensis</name>
    <dbReference type="NCBI Taxonomy" id="156980"/>
    <lineage>
        <taxon>Bacteria</taxon>
        <taxon>Bacillati</taxon>
        <taxon>Actinomycetota</taxon>
        <taxon>Actinomycetes</taxon>
        <taxon>Micrococcales</taxon>
        <taxon>Micrococcaceae</taxon>
        <taxon>Arthrobacter</taxon>
    </lineage>
</organism>
<dbReference type="CDD" id="cd00367">
    <property type="entry name" value="PTS-HPr_like"/>
    <property type="match status" value="1"/>
</dbReference>
<dbReference type="SUPFAM" id="SSF55594">
    <property type="entry name" value="HPr-like"/>
    <property type="match status" value="1"/>
</dbReference>
<dbReference type="PROSITE" id="PS00369">
    <property type="entry name" value="PTS_HPR_HIS"/>
    <property type="match status" value="1"/>
</dbReference>
<evidence type="ECO:0000313" key="7">
    <source>
        <dbReference type="EMBL" id="SEB55112.1"/>
    </source>
</evidence>
<keyword evidence="5" id="KW-0598">Phosphotransferase system</keyword>
<evidence type="ECO:0000313" key="8">
    <source>
        <dbReference type="Proteomes" id="UP000182652"/>
    </source>
</evidence>
<dbReference type="NCBIfam" id="TIGR01003">
    <property type="entry name" value="PTS_HPr_family"/>
    <property type="match status" value="1"/>
</dbReference>
<gene>
    <name evidence="7" type="ORF">SAMN04489745_0554</name>
</gene>
<name>A0A1H4KAY4_9MICC</name>
<evidence type="ECO:0000256" key="4">
    <source>
        <dbReference type="ARBA" id="ARBA00022490"/>
    </source>
</evidence>
<evidence type="ECO:0000256" key="1">
    <source>
        <dbReference type="ARBA" id="ARBA00003681"/>
    </source>
</evidence>
<evidence type="ECO:0000256" key="2">
    <source>
        <dbReference type="ARBA" id="ARBA00004496"/>
    </source>
</evidence>
<dbReference type="InterPro" id="IPR035895">
    <property type="entry name" value="HPr-like_sf"/>
</dbReference>
<dbReference type="PANTHER" id="PTHR33705">
    <property type="entry name" value="PHOSPHOCARRIER PROTEIN HPR"/>
    <property type="match status" value="1"/>
</dbReference>
<dbReference type="OrthoDB" id="9809047at2"/>
<dbReference type="GO" id="GO:0009401">
    <property type="term" value="P:phosphoenolpyruvate-dependent sugar phosphotransferase system"/>
    <property type="evidence" value="ECO:0007669"/>
    <property type="project" value="UniProtKB-KW"/>
</dbReference>
<keyword evidence="4" id="KW-0963">Cytoplasm</keyword>
<dbReference type="InterPro" id="IPR001020">
    <property type="entry name" value="PTS_HPr_His_P_site"/>
</dbReference>
<dbReference type="Gene3D" id="3.30.1340.10">
    <property type="entry name" value="HPr-like"/>
    <property type="match status" value="1"/>
</dbReference>
<dbReference type="PRINTS" id="PR00107">
    <property type="entry name" value="PHOSPHOCPHPR"/>
</dbReference>
<dbReference type="Pfam" id="PF00381">
    <property type="entry name" value="PTS-HPr"/>
    <property type="match status" value="1"/>
</dbReference>
<evidence type="ECO:0000256" key="5">
    <source>
        <dbReference type="ARBA" id="ARBA00022683"/>
    </source>
</evidence>
<comment type="subcellular location">
    <subcellularLocation>
        <location evidence="2">Cytoplasm</location>
    </subcellularLocation>
</comment>
<evidence type="ECO:0000259" key="6">
    <source>
        <dbReference type="PROSITE" id="PS51350"/>
    </source>
</evidence>
<proteinExistence type="predicted"/>
<keyword evidence="8" id="KW-1185">Reference proteome</keyword>
<sequence>MPERTAVVASASGLHARPAAIFAEAAAELDVEVTIALAGTPEDEAMDASSILSLMTLGAGNGDTVVLRAEGPGAEEALDKLATLVETDLDAE</sequence>
<dbReference type="PANTHER" id="PTHR33705:SF2">
    <property type="entry name" value="PHOSPHOCARRIER PROTEIN NPR"/>
    <property type="match status" value="1"/>
</dbReference>
<protein>
    <recommendedName>
        <fullName evidence="3">Phosphocarrier protein HPr</fullName>
    </recommendedName>
</protein>
<feature type="domain" description="HPr" evidence="6">
    <location>
        <begin position="1"/>
        <end position="92"/>
    </location>
</feature>
<dbReference type="RefSeq" id="WP_066213729.1">
    <property type="nucleotide sequence ID" value="NZ_CP049819.1"/>
</dbReference>
<dbReference type="AlphaFoldDB" id="A0A1H4KAY4"/>
<dbReference type="EMBL" id="FNSN01000003">
    <property type="protein sequence ID" value="SEB55112.1"/>
    <property type="molecule type" value="Genomic_DNA"/>
</dbReference>
<dbReference type="PROSITE" id="PS51350">
    <property type="entry name" value="PTS_HPR_DOM"/>
    <property type="match status" value="1"/>
</dbReference>